<keyword evidence="2 3" id="KW-0690">Ribosome biogenesis</keyword>
<dbReference type="PANTHER" id="PTHR33867:SF1">
    <property type="entry name" value="RIBOSOME MATURATION FACTOR RIMP"/>
    <property type="match status" value="1"/>
</dbReference>
<dbReference type="InterPro" id="IPR003728">
    <property type="entry name" value="Ribosome_maturation_RimP"/>
</dbReference>
<dbReference type="GO" id="GO:0005829">
    <property type="term" value="C:cytosol"/>
    <property type="evidence" value="ECO:0007669"/>
    <property type="project" value="TreeGrafter"/>
</dbReference>
<dbReference type="Pfam" id="PF02576">
    <property type="entry name" value="RimP_N"/>
    <property type="match status" value="1"/>
</dbReference>
<dbReference type="EMBL" id="MWQY01000003">
    <property type="protein sequence ID" value="ORC37224.1"/>
    <property type="molecule type" value="Genomic_DNA"/>
</dbReference>
<protein>
    <recommendedName>
        <fullName evidence="3">Ribosome maturation factor RimP</fullName>
    </recommendedName>
</protein>
<evidence type="ECO:0000259" key="4">
    <source>
        <dbReference type="Pfam" id="PF02576"/>
    </source>
</evidence>
<dbReference type="GO" id="GO:0006412">
    <property type="term" value="P:translation"/>
    <property type="evidence" value="ECO:0007669"/>
    <property type="project" value="TreeGrafter"/>
</dbReference>
<evidence type="ECO:0000313" key="6">
    <source>
        <dbReference type="Proteomes" id="UP000192343"/>
    </source>
</evidence>
<dbReference type="AlphaFoldDB" id="A0A1Y1S2R5"/>
<evidence type="ECO:0000256" key="3">
    <source>
        <dbReference type="HAMAP-Rule" id="MF_01077"/>
    </source>
</evidence>
<accession>A0A1Y1S2R5</accession>
<evidence type="ECO:0000256" key="2">
    <source>
        <dbReference type="ARBA" id="ARBA00022517"/>
    </source>
</evidence>
<comment type="caution">
    <text evidence="5">The sequence shown here is derived from an EMBL/GenBank/DDBJ whole genome shotgun (WGS) entry which is preliminary data.</text>
</comment>
<comment type="similarity">
    <text evidence="3">Belongs to the RimP family.</text>
</comment>
<feature type="domain" description="Ribosome maturation factor RimP N-terminal" evidence="4">
    <location>
        <begin position="24"/>
        <end position="91"/>
    </location>
</feature>
<dbReference type="GO" id="GO:0000028">
    <property type="term" value="P:ribosomal small subunit assembly"/>
    <property type="evidence" value="ECO:0007669"/>
    <property type="project" value="TreeGrafter"/>
</dbReference>
<keyword evidence="6" id="KW-1185">Reference proteome</keyword>
<organism evidence="5 6">
    <name type="scientific">Marispirochaeta aestuarii</name>
    <dbReference type="NCBI Taxonomy" id="1963862"/>
    <lineage>
        <taxon>Bacteria</taxon>
        <taxon>Pseudomonadati</taxon>
        <taxon>Spirochaetota</taxon>
        <taxon>Spirochaetia</taxon>
        <taxon>Spirochaetales</taxon>
        <taxon>Spirochaetaceae</taxon>
        <taxon>Marispirochaeta</taxon>
    </lineage>
</organism>
<dbReference type="InterPro" id="IPR035956">
    <property type="entry name" value="RimP_N_sf"/>
</dbReference>
<gene>
    <name evidence="3" type="primary">rimP</name>
    <name evidence="5" type="ORF">B4O97_03275</name>
</gene>
<dbReference type="InterPro" id="IPR028989">
    <property type="entry name" value="RimP_N"/>
</dbReference>
<dbReference type="HAMAP" id="MF_01077">
    <property type="entry name" value="RimP"/>
    <property type="match status" value="1"/>
</dbReference>
<comment type="function">
    <text evidence="3">Required for maturation of 30S ribosomal subunits.</text>
</comment>
<dbReference type="PANTHER" id="PTHR33867">
    <property type="entry name" value="RIBOSOME MATURATION FACTOR RIMP"/>
    <property type="match status" value="1"/>
</dbReference>
<name>A0A1Y1S2R5_9SPIO</name>
<dbReference type="STRING" id="1963862.B4O97_03275"/>
<sequence length="156" mass="17239">MADSSPDCMKEGTGISPELESTVDIIQGMGFSVVEAQCRPVKGSVQVVIYIYSSEGVSLDDCTKVYRTVMPRLEVALDSRDISLEISSPGISRNIKFFREFAIFTGRRIRVLTEDSSEWVQGDLIHADDDEIVLTVGDGERRYGRAEIVKAKISEG</sequence>
<evidence type="ECO:0000256" key="1">
    <source>
        <dbReference type="ARBA" id="ARBA00022490"/>
    </source>
</evidence>
<proteinExistence type="inferred from homology"/>
<dbReference type="SUPFAM" id="SSF75420">
    <property type="entry name" value="YhbC-like, N-terminal domain"/>
    <property type="match status" value="1"/>
</dbReference>
<comment type="subcellular location">
    <subcellularLocation>
        <location evidence="3">Cytoplasm</location>
    </subcellularLocation>
</comment>
<dbReference type="Proteomes" id="UP000192343">
    <property type="component" value="Unassembled WGS sequence"/>
</dbReference>
<dbReference type="Gene3D" id="3.30.300.70">
    <property type="entry name" value="RimP-like superfamily, N-terminal"/>
    <property type="match status" value="1"/>
</dbReference>
<keyword evidence="1 3" id="KW-0963">Cytoplasm</keyword>
<evidence type="ECO:0000313" key="5">
    <source>
        <dbReference type="EMBL" id="ORC37224.1"/>
    </source>
</evidence>
<reference evidence="5 6" key="1">
    <citation type="submission" date="2017-03" db="EMBL/GenBank/DDBJ databases">
        <title>Draft Genome sequence of Marispirochaeta sp. strain JC444.</title>
        <authorList>
            <person name="Shivani Y."/>
            <person name="Subhash Y."/>
            <person name="Sasikala C."/>
            <person name="Ramana C."/>
        </authorList>
    </citation>
    <scope>NUCLEOTIDE SEQUENCE [LARGE SCALE GENOMIC DNA]</scope>
    <source>
        <strain evidence="5 6">JC444</strain>
    </source>
</reference>